<dbReference type="Proteomes" id="UP000326779">
    <property type="component" value="Chromosome"/>
</dbReference>
<proteinExistence type="predicted"/>
<dbReference type="AlphaFoldDB" id="A0A5P8M3U5"/>
<dbReference type="GeneID" id="78508608"/>
<reference evidence="1 2" key="1">
    <citation type="submission" date="2019-10" db="EMBL/GenBank/DDBJ databases">
        <title>The completed genome of Lactobacillus harbinensis M1.</title>
        <authorList>
            <person name="Zheng Y."/>
        </authorList>
    </citation>
    <scope>NUCLEOTIDE SEQUENCE [LARGE SCALE GENOMIC DNA]</scope>
    <source>
        <strain evidence="1 2">M1</strain>
    </source>
</reference>
<dbReference type="EMBL" id="CP045143">
    <property type="protein sequence ID" value="QFR22987.1"/>
    <property type="molecule type" value="Genomic_DNA"/>
</dbReference>
<gene>
    <name evidence="1" type="ORF">D1010_05765</name>
</gene>
<evidence type="ECO:0000313" key="1">
    <source>
        <dbReference type="EMBL" id="QFR22987.1"/>
    </source>
</evidence>
<protein>
    <submittedName>
        <fullName evidence="1">Uncharacterized protein</fullName>
    </submittedName>
</protein>
<accession>A0A5P8M3U5</accession>
<organism evidence="1 2">
    <name type="scientific">Schleiferilactobacillus harbinensis</name>
    <dbReference type="NCBI Taxonomy" id="304207"/>
    <lineage>
        <taxon>Bacteria</taxon>
        <taxon>Bacillati</taxon>
        <taxon>Bacillota</taxon>
        <taxon>Bacilli</taxon>
        <taxon>Lactobacillales</taxon>
        <taxon>Lactobacillaceae</taxon>
        <taxon>Schleiferilactobacillus</taxon>
    </lineage>
</organism>
<dbReference type="RefSeq" id="WP_150391542.1">
    <property type="nucleotide sequence ID" value="NZ_CP041364.1"/>
</dbReference>
<name>A0A5P8M3U5_9LACO</name>
<dbReference type="KEGG" id="lhb:D1010_05765"/>
<evidence type="ECO:0000313" key="2">
    <source>
        <dbReference type="Proteomes" id="UP000326779"/>
    </source>
</evidence>
<sequence>MPTKNEKRQGQKLIDYLLDNDVPQSDPAWTQARILMGIGEEQPKAEPKPKRRPVATKYHNAPGRPANLSAKKREMARRKQLYPEMIDRGLRNVDMAMELGISRSVVSHDLALLGLHAHQRMYWRVTNVDTGKVTYYTSIDMLNAAMRVRPELKAGHSVILVGPWTIEHGCWYQDSKSVWREAES</sequence>